<dbReference type="SUPFAM" id="SSF51735">
    <property type="entry name" value="NAD(P)-binding Rossmann-fold domains"/>
    <property type="match status" value="1"/>
</dbReference>
<dbReference type="InterPro" id="IPR002347">
    <property type="entry name" value="SDR_fam"/>
</dbReference>
<dbReference type="PANTHER" id="PTHR43180:SF30">
    <property type="entry name" value="MOMILACTONE A SYNTHASE"/>
    <property type="match status" value="1"/>
</dbReference>
<dbReference type="GO" id="GO:0016616">
    <property type="term" value="F:oxidoreductase activity, acting on the CH-OH group of donors, NAD or NADP as acceptor"/>
    <property type="evidence" value="ECO:0007669"/>
    <property type="project" value="InterPro"/>
</dbReference>
<dbReference type="FunFam" id="3.40.50.720:FF:000084">
    <property type="entry name" value="Short-chain dehydrogenase reductase"/>
    <property type="match status" value="1"/>
</dbReference>
<dbReference type="InterPro" id="IPR045309">
    <property type="entry name" value="ABA2-like"/>
</dbReference>
<dbReference type="PRINTS" id="PR00081">
    <property type="entry name" value="GDHRDH"/>
</dbReference>
<evidence type="ECO:0000313" key="3">
    <source>
        <dbReference type="Proteomes" id="UP001515500"/>
    </source>
</evidence>
<dbReference type="Gene3D" id="3.40.50.720">
    <property type="entry name" value="NAD(P)-binding Rossmann-like Domain"/>
    <property type="match status" value="1"/>
</dbReference>
<proteinExistence type="inferred from homology"/>
<keyword evidence="3" id="KW-1185">Reference proteome</keyword>
<dbReference type="Pfam" id="PF13561">
    <property type="entry name" value="adh_short_C2"/>
    <property type="match status" value="1"/>
</dbReference>
<keyword evidence="2" id="KW-0560">Oxidoreductase</keyword>
<dbReference type="RefSeq" id="XP_039137746.1">
    <property type="nucleotide sequence ID" value="XM_039281812.1"/>
</dbReference>
<dbReference type="PRINTS" id="PR00080">
    <property type="entry name" value="SDRFAMILY"/>
</dbReference>
<sequence>MATSSSSSSLAAKRLEGKVALITGGSRGIGECTARLFAKHGAKVIIADIEDQLGTSVCNDIGPDTACFIHCDVTVEDDIKNAVDLAVSKYGKLDIMFNNAGLINKARPLVDSEKSEFDKVMSVIVTGAYLGTKHAAQVMIPAKSGSIIATASVASVIGGTGTHAYTAAKHALVGLTKSAAVELGQFGVRVNCVSPYAVATKLLAGFTEFDQLEEDGFEKLMSLHANLKGPVLKAEDVAHAVLYLASDEAKYVSGHNLLVDGGFTIVNPSLLALDPAALPK</sequence>
<dbReference type="InterPro" id="IPR036291">
    <property type="entry name" value="NAD(P)-bd_dom_sf"/>
</dbReference>
<dbReference type="Proteomes" id="UP001515500">
    <property type="component" value="Chromosome 14"/>
</dbReference>
<dbReference type="InterPro" id="IPR020904">
    <property type="entry name" value="Sc_DH/Rdtase_CS"/>
</dbReference>
<accession>A0AB40CG57</accession>
<comment type="similarity">
    <text evidence="1">Belongs to the short-chain dehydrogenases/reductases (SDR) family.</text>
</comment>
<evidence type="ECO:0000313" key="4">
    <source>
        <dbReference type="RefSeq" id="XP_039137746.1"/>
    </source>
</evidence>
<dbReference type="AlphaFoldDB" id="A0AB40CG57"/>
<evidence type="ECO:0000256" key="1">
    <source>
        <dbReference type="ARBA" id="ARBA00006484"/>
    </source>
</evidence>
<organism evidence="3 4">
    <name type="scientific">Dioscorea cayennensis subsp. rotundata</name>
    <name type="common">White Guinea yam</name>
    <name type="synonym">Dioscorea rotundata</name>
    <dbReference type="NCBI Taxonomy" id="55577"/>
    <lineage>
        <taxon>Eukaryota</taxon>
        <taxon>Viridiplantae</taxon>
        <taxon>Streptophyta</taxon>
        <taxon>Embryophyta</taxon>
        <taxon>Tracheophyta</taxon>
        <taxon>Spermatophyta</taxon>
        <taxon>Magnoliopsida</taxon>
        <taxon>Liliopsida</taxon>
        <taxon>Dioscoreales</taxon>
        <taxon>Dioscoreaceae</taxon>
        <taxon>Dioscorea</taxon>
    </lineage>
</organism>
<dbReference type="GeneID" id="120275281"/>
<dbReference type="NCBIfam" id="NF005559">
    <property type="entry name" value="PRK07231.1"/>
    <property type="match status" value="1"/>
</dbReference>
<dbReference type="PANTHER" id="PTHR43180">
    <property type="entry name" value="3-OXOACYL-(ACYL-CARRIER-PROTEIN) REDUCTASE (AFU_ORTHOLOGUE AFUA_6G11210)"/>
    <property type="match status" value="1"/>
</dbReference>
<dbReference type="CDD" id="cd05326">
    <property type="entry name" value="secoisolariciresinol-DH_like_SDR_c"/>
    <property type="match status" value="1"/>
</dbReference>
<name>A0AB40CG57_DIOCR</name>
<evidence type="ECO:0000256" key="2">
    <source>
        <dbReference type="ARBA" id="ARBA00023002"/>
    </source>
</evidence>
<reference evidence="4" key="1">
    <citation type="submission" date="2025-08" db="UniProtKB">
        <authorList>
            <consortium name="RefSeq"/>
        </authorList>
    </citation>
    <scope>IDENTIFICATION</scope>
</reference>
<dbReference type="PROSITE" id="PS00061">
    <property type="entry name" value="ADH_SHORT"/>
    <property type="match status" value="1"/>
</dbReference>
<gene>
    <name evidence="4" type="primary">LOC120275281</name>
</gene>
<protein>
    <submittedName>
        <fullName evidence="4">Secoisolariciresinol dehydrogenase-like</fullName>
    </submittedName>
</protein>